<reference evidence="3" key="1">
    <citation type="journal article" date="2020" name="Nature">
        <title>Giant virus diversity and host interactions through global metagenomics.</title>
        <authorList>
            <person name="Schulz F."/>
            <person name="Roux S."/>
            <person name="Paez-Espino D."/>
            <person name="Jungbluth S."/>
            <person name="Walsh D.A."/>
            <person name="Denef V.J."/>
            <person name="McMahon K.D."/>
            <person name="Konstantinidis K.T."/>
            <person name="Eloe-Fadrosh E.A."/>
            <person name="Kyrpides N.C."/>
            <person name="Woyke T."/>
        </authorList>
    </citation>
    <scope>NUCLEOTIDE SEQUENCE</scope>
    <source>
        <strain evidence="3">GVMAG-M-3300020192-26</strain>
    </source>
</reference>
<protein>
    <recommendedName>
        <fullName evidence="4">CDAN1-interacting nuclease 1</fullName>
    </recommendedName>
</protein>
<evidence type="ECO:0000256" key="1">
    <source>
        <dbReference type="ARBA" id="ARBA00004496"/>
    </source>
</evidence>
<proteinExistence type="predicted"/>
<name>A0A6C0C9J5_9ZZZZ</name>
<accession>A0A6C0C9J5</accession>
<dbReference type="GO" id="GO:0005737">
    <property type="term" value="C:cytoplasm"/>
    <property type="evidence" value="ECO:0007669"/>
    <property type="project" value="UniProtKB-SubCell"/>
</dbReference>
<dbReference type="Pfam" id="PF14811">
    <property type="entry name" value="TPD"/>
    <property type="match status" value="1"/>
</dbReference>
<dbReference type="PANTHER" id="PTHR31661">
    <property type="entry name" value="SIMILAR TO CDNA SEQUENCE BC052040"/>
    <property type="match status" value="1"/>
</dbReference>
<comment type="subcellular location">
    <subcellularLocation>
        <location evidence="1">Cytoplasm</location>
    </subcellularLocation>
</comment>
<dbReference type="PANTHER" id="PTHR31661:SF1">
    <property type="entry name" value="CDAN1-INTERACTING NUCLEASE 1"/>
    <property type="match status" value="1"/>
</dbReference>
<dbReference type="AlphaFoldDB" id="A0A6C0C9J5"/>
<sequence length="301" mass="35125">MDRFKYDVEEQNEQKIFRITWINQPIPVRAYTKIKHLIMRSNDYSSVSDEERDVMKVILDKINSQYDANITVEQYVSIRSIIIKQKIIQNYHILKSKITKVVDEYNADVDIMDLSKKYDFPPTNLLKNILLKNGLDDKKVTAMFKNKYDPNLLLSDKDLKQYQCAEKNDANSVSNQKNSAKIAMDNEMLVVRFFKDLGIKCMTQDDLAAEQLKEYGKIIITPDILFIDPVYINGSRIYWMDYKNYVGTDVKFIYASNYEQAMRYNKKYGGGALCYHNSFVDNLMVPGTMILNADVLDVAYY</sequence>
<organism evidence="3">
    <name type="scientific">viral metagenome</name>
    <dbReference type="NCBI Taxonomy" id="1070528"/>
    <lineage>
        <taxon>unclassified sequences</taxon>
        <taxon>metagenomes</taxon>
        <taxon>organismal metagenomes</taxon>
    </lineage>
</organism>
<evidence type="ECO:0000313" key="3">
    <source>
        <dbReference type="EMBL" id="QHT00993.1"/>
    </source>
</evidence>
<dbReference type="EMBL" id="MN739362">
    <property type="protein sequence ID" value="QHT00993.1"/>
    <property type="molecule type" value="Genomic_DNA"/>
</dbReference>
<evidence type="ECO:0008006" key="4">
    <source>
        <dbReference type="Google" id="ProtNLM"/>
    </source>
</evidence>
<keyword evidence="2" id="KW-0963">Cytoplasm</keyword>
<dbReference type="InterPro" id="IPR029404">
    <property type="entry name" value="CDIN1"/>
</dbReference>
<evidence type="ECO:0000256" key="2">
    <source>
        <dbReference type="ARBA" id="ARBA00022490"/>
    </source>
</evidence>